<dbReference type="Pfam" id="PF12796">
    <property type="entry name" value="Ank_2"/>
    <property type="match status" value="5"/>
</dbReference>
<feature type="region of interest" description="Disordered" evidence="4">
    <location>
        <begin position="172"/>
        <end position="199"/>
    </location>
</feature>
<feature type="repeat" description="ANK" evidence="3">
    <location>
        <begin position="758"/>
        <end position="790"/>
    </location>
</feature>
<keyword evidence="2 3" id="KW-0040">ANK repeat</keyword>
<dbReference type="PROSITE" id="PS50297">
    <property type="entry name" value="ANK_REP_REGION"/>
    <property type="match status" value="9"/>
</dbReference>
<feature type="compositionally biased region" description="Polar residues" evidence="4">
    <location>
        <begin position="177"/>
        <end position="199"/>
    </location>
</feature>
<feature type="region of interest" description="Disordered" evidence="4">
    <location>
        <begin position="256"/>
        <end position="284"/>
    </location>
</feature>
<dbReference type="InterPro" id="IPR050889">
    <property type="entry name" value="Dendritic_Spine_Reg/Scaffold"/>
</dbReference>
<feature type="repeat" description="ANK" evidence="3">
    <location>
        <begin position="692"/>
        <end position="724"/>
    </location>
</feature>
<dbReference type="PRINTS" id="PR01415">
    <property type="entry name" value="ANKYRIN"/>
</dbReference>
<feature type="region of interest" description="Disordered" evidence="4">
    <location>
        <begin position="1135"/>
        <end position="1157"/>
    </location>
</feature>
<feature type="repeat" description="ANK" evidence="3">
    <location>
        <begin position="494"/>
        <end position="526"/>
    </location>
</feature>
<feature type="repeat" description="ANK" evidence="3">
    <location>
        <begin position="593"/>
        <end position="625"/>
    </location>
</feature>
<reference evidence="5 6" key="1">
    <citation type="submission" date="2023-06" db="EMBL/GenBank/DDBJ databases">
        <title>Black Yeasts Isolated from many extreme environments.</title>
        <authorList>
            <person name="Coleine C."/>
            <person name="Stajich J.E."/>
            <person name="Selbmann L."/>
        </authorList>
    </citation>
    <scope>NUCLEOTIDE SEQUENCE [LARGE SCALE GENOMIC DNA]</scope>
    <source>
        <strain evidence="5 6">CCFEE 5887</strain>
    </source>
</reference>
<sequence length="1157" mass="125134">MDPIAILGLVGSVSGIVSSISRTIKDLNDIRAKFSSTDVNIRLLIAELSTIKSALTQIHDWAAYNLTEKQEQRVGDSLETTLDGCGLAMEILAEDVAEILRIDILGHNGMVPRLGFRRKAQLIWNGNAIKDHQDRLSRQTAALQLLLMAVQCNSISEQSSLLREPENQQKIQDVADDTSTIHATRSQRGSTMSPSTWSGRTSLVSSTAFPWDEQLKETEAYRCATRQRNPGPAPHHDSNRQRPSLNIQLNTASADEGYETMSKTTSESALSVNHLSPVWDRGTSPRLVRPYETVRLRAAESGKFYPETRSPSDSAASVDHTPRQAQSPVHTAPNKLPRSKKSIWDTLRRKSDSALEDNINAQGDNGPTPGSSRGRRGFENRFHKSIDFASPDGMNCPAIVRAAQAGSTVEIESMLDAGAEVEECHQATGRNAMAVAAHCGNDEVVERLLRHGATTSKKDHIGCTPLHLAASRGHVGVMRILLSEYIPVEGKGPGEKTPLRLSCDNGHFEAAELLLAHKARVNARDDKNLTSLHAAAKRGDANIVDLLIRNGAHIEAKDANFMNALHHACEGGHNGVIELLLNKKAGLETPGSRNKTPLMTAAAAGFAHTVELLLKRKASLKTKGSGDMTALHWAACNGHVEVIDLLLQKKAPINAVNHNGRTPLHLAVMADHFPVVELLLRKNSAIEAQCTETFRPLHYACSSEHTDIVRLLLQSGANLEASTIKQDRPLHIAVTRGSLPIVNILLGSGAEVDVRNADGDRALLLASSHGHTAIVNSLLNWGAPVRSKFAAGPSHEDSPLCLAARNGCSDVVRFLISRGASVSDKDEHDWPPLRYGAYYGHPQVVEELLDAGASVSGIATWGFSLTADRIGFAQSVNISDECKQTVLLLLRSAEESEQRAHESQVTHPDASIYHQVEQVEGPVELTSSASRAGAGGRARRFSFDATSQKQEEVRRQGQLYSDVSSQQRNNSALYTNESLVASRPVPYSRVAHLPASNSYLGRTHSDSASSSYDKAQRGRDDIMAGIPGRSATSTKAHFAKKGNSHILSQRNALAPDVSPRHACPVHGPFTQTVPQAIPARLRSTTEKGTGSSVPDGIRMNMSPDNVTNAPYIYQPYSPDSFAEMSSPNVSGSPLLPPVSRGDNQFATSPSGLFEMAG</sequence>
<feature type="compositionally biased region" description="Polar residues" evidence="4">
    <location>
        <begin position="359"/>
        <end position="369"/>
    </location>
</feature>
<evidence type="ECO:0000313" key="5">
    <source>
        <dbReference type="EMBL" id="KAK5530157.1"/>
    </source>
</evidence>
<feature type="repeat" description="ANK" evidence="3">
    <location>
        <begin position="428"/>
        <end position="460"/>
    </location>
</feature>
<feature type="repeat" description="ANK" evidence="3">
    <location>
        <begin position="461"/>
        <end position="483"/>
    </location>
</feature>
<dbReference type="PANTHER" id="PTHR24166:SF48">
    <property type="entry name" value="PROTEIN VAPYRIN"/>
    <property type="match status" value="1"/>
</dbReference>
<evidence type="ECO:0000256" key="1">
    <source>
        <dbReference type="ARBA" id="ARBA00022737"/>
    </source>
</evidence>
<dbReference type="PROSITE" id="PS50088">
    <property type="entry name" value="ANK_REPEAT"/>
    <property type="match status" value="11"/>
</dbReference>
<comment type="caution">
    <text evidence="5">The sequence shown here is derived from an EMBL/GenBank/DDBJ whole genome shotgun (WGS) entry which is preliminary data.</text>
</comment>
<feature type="region of interest" description="Disordered" evidence="4">
    <location>
        <begin position="998"/>
        <end position="1019"/>
    </location>
</feature>
<dbReference type="AlphaFoldDB" id="A0AAV9PW03"/>
<feature type="repeat" description="ANK" evidence="3">
    <location>
        <begin position="725"/>
        <end position="757"/>
    </location>
</feature>
<protein>
    <recommendedName>
        <fullName evidence="7">Ankyrin repeat protein</fullName>
    </recommendedName>
</protein>
<dbReference type="PANTHER" id="PTHR24166">
    <property type="entry name" value="ROLLING PEBBLES, ISOFORM B"/>
    <property type="match status" value="1"/>
</dbReference>
<dbReference type="SMART" id="SM00248">
    <property type="entry name" value="ANK"/>
    <property type="match status" value="14"/>
</dbReference>
<evidence type="ECO:0000256" key="2">
    <source>
        <dbReference type="ARBA" id="ARBA00023043"/>
    </source>
</evidence>
<feature type="region of interest" description="Disordered" evidence="4">
    <location>
        <begin position="924"/>
        <end position="968"/>
    </location>
</feature>
<feature type="region of interest" description="Disordered" evidence="4">
    <location>
        <begin position="226"/>
        <end position="245"/>
    </location>
</feature>
<evidence type="ECO:0000256" key="3">
    <source>
        <dbReference type="PROSITE-ProRule" id="PRU00023"/>
    </source>
</evidence>
<dbReference type="InterPro" id="IPR002110">
    <property type="entry name" value="Ankyrin_rpt"/>
</dbReference>
<gene>
    <name evidence="5" type="ORF">LTR25_009403</name>
</gene>
<feature type="compositionally biased region" description="Polar residues" evidence="4">
    <location>
        <begin position="958"/>
        <end position="968"/>
    </location>
</feature>
<dbReference type="Gene3D" id="1.25.40.20">
    <property type="entry name" value="Ankyrin repeat-containing domain"/>
    <property type="match status" value="3"/>
</dbReference>
<proteinExistence type="predicted"/>
<dbReference type="EMBL" id="JAXLQG010000020">
    <property type="protein sequence ID" value="KAK5530157.1"/>
    <property type="molecule type" value="Genomic_DNA"/>
</dbReference>
<evidence type="ECO:0000256" key="4">
    <source>
        <dbReference type="SAM" id="MobiDB-lite"/>
    </source>
</evidence>
<evidence type="ECO:0000313" key="6">
    <source>
        <dbReference type="Proteomes" id="UP001345827"/>
    </source>
</evidence>
<dbReference type="SUPFAM" id="SSF48403">
    <property type="entry name" value="Ankyrin repeat"/>
    <property type="match status" value="2"/>
</dbReference>
<accession>A0AAV9PW03</accession>
<feature type="compositionally biased region" description="Polar residues" evidence="4">
    <location>
        <begin position="998"/>
        <end position="1013"/>
    </location>
</feature>
<dbReference type="InterPro" id="IPR036770">
    <property type="entry name" value="Ankyrin_rpt-contain_sf"/>
</dbReference>
<feature type="repeat" description="ANK" evidence="3">
    <location>
        <begin position="795"/>
        <end position="827"/>
    </location>
</feature>
<feature type="repeat" description="ANK" evidence="3">
    <location>
        <begin position="659"/>
        <end position="691"/>
    </location>
</feature>
<feature type="compositionally biased region" description="Basic and acidic residues" evidence="4">
    <location>
        <begin position="342"/>
        <end position="353"/>
    </location>
</feature>
<feature type="compositionally biased region" description="Polar residues" evidence="4">
    <location>
        <begin position="1141"/>
        <end position="1150"/>
    </location>
</feature>
<organism evidence="5 6">
    <name type="scientific">Vermiconidia calcicola</name>
    <dbReference type="NCBI Taxonomy" id="1690605"/>
    <lineage>
        <taxon>Eukaryota</taxon>
        <taxon>Fungi</taxon>
        <taxon>Dikarya</taxon>
        <taxon>Ascomycota</taxon>
        <taxon>Pezizomycotina</taxon>
        <taxon>Dothideomycetes</taxon>
        <taxon>Dothideomycetidae</taxon>
        <taxon>Mycosphaerellales</taxon>
        <taxon>Extremaceae</taxon>
        <taxon>Vermiconidia</taxon>
    </lineage>
</organism>
<feature type="compositionally biased region" description="Polar residues" evidence="4">
    <location>
        <begin position="261"/>
        <end position="274"/>
    </location>
</feature>
<feature type="region of interest" description="Disordered" evidence="4">
    <location>
        <begin position="302"/>
        <end position="378"/>
    </location>
</feature>
<name>A0AAV9PW03_9PEZI</name>
<keyword evidence="1" id="KW-0677">Repeat</keyword>
<feature type="repeat" description="ANK" evidence="3">
    <location>
        <begin position="626"/>
        <end position="658"/>
    </location>
</feature>
<keyword evidence="6" id="KW-1185">Reference proteome</keyword>
<evidence type="ECO:0008006" key="7">
    <source>
        <dbReference type="Google" id="ProtNLM"/>
    </source>
</evidence>
<feature type="repeat" description="ANK" evidence="3">
    <location>
        <begin position="527"/>
        <end position="559"/>
    </location>
</feature>
<dbReference type="Proteomes" id="UP001345827">
    <property type="component" value="Unassembled WGS sequence"/>
</dbReference>